<dbReference type="EMBL" id="HG736008">
    <property type="protein sequence ID" value="CDJ36449.1"/>
    <property type="molecule type" value="Genomic_DNA"/>
</dbReference>
<feature type="transmembrane region" description="Helical" evidence="1">
    <location>
        <begin position="15"/>
        <end position="35"/>
    </location>
</feature>
<dbReference type="VEuPathDB" id="ToxoDB:EMH_0086000"/>
<evidence type="ECO:0000256" key="1">
    <source>
        <dbReference type="SAM" id="Phobius"/>
    </source>
</evidence>
<dbReference type="RefSeq" id="XP_037878737.1">
    <property type="nucleotide sequence ID" value="XM_038022883.1"/>
</dbReference>
<evidence type="ECO:0000313" key="3">
    <source>
        <dbReference type="Proteomes" id="UP000030744"/>
    </source>
</evidence>
<reference evidence="2" key="2">
    <citation type="submission" date="2013-10" db="EMBL/GenBank/DDBJ databases">
        <authorList>
            <person name="Aslett M."/>
        </authorList>
    </citation>
    <scope>NUCLEOTIDE SEQUENCE [LARGE SCALE GENOMIC DNA]</scope>
    <source>
        <strain evidence="2">Houghton</strain>
    </source>
</reference>
<keyword evidence="1" id="KW-0472">Membrane</keyword>
<keyword evidence="3" id="KW-1185">Reference proteome</keyword>
<gene>
    <name evidence="2" type="ORF">EMH_0086000</name>
</gene>
<reference evidence="2" key="1">
    <citation type="submission" date="2013-10" db="EMBL/GenBank/DDBJ databases">
        <title>Genomic analysis of the causative agents of coccidiosis in chickens.</title>
        <authorList>
            <person name="Reid A.J."/>
            <person name="Blake D."/>
            <person name="Billington K."/>
            <person name="Browne H."/>
            <person name="Dunn M."/>
            <person name="Hung S."/>
            <person name="Kawahara F."/>
            <person name="Miranda-Saavedra D."/>
            <person name="Mourier T."/>
            <person name="Nagra H."/>
            <person name="Otto T.D."/>
            <person name="Rawlings N."/>
            <person name="Sanchez A."/>
            <person name="Sanders M."/>
            <person name="Subramaniam C."/>
            <person name="Tay Y."/>
            <person name="Dear P."/>
            <person name="Doerig C."/>
            <person name="Gruber A."/>
            <person name="Parkinson J."/>
            <person name="Shirley M."/>
            <person name="Wan K.L."/>
            <person name="Berriman M."/>
            <person name="Tomley F."/>
            <person name="Pain A."/>
        </authorList>
    </citation>
    <scope>NUCLEOTIDE SEQUENCE [LARGE SCALE GENOMIC DNA]</scope>
    <source>
        <strain evidence="2">Houghton</strain>
    </source>
</reference>
<feature type="transmembrane region" description="Helical" evidence="1">
    <location>
        <begin position="42"/>
        <end position="58"/>
    </location>
</feature>
<accession>U6KEU3</accession>
<evidence type="ECO:0000313" key="2">
    <source>
        <dbReference type="EMBL" id="CDJ36449.1"/>
    </source>
</evidence>
<name>U6KEU3_9EIME</name>
<keyword evidence="1" id="KW-0812">Transmembrane</keyword>
<sequence length="230" mass="26307">MLSPEGEPEELGPVLVNWGVVFSLCVVFRCLNIFVNTERAKWRLLFFSLACVIVPRSVLPFRYVDFTMLLMCLMLIDFFNGRLSCRTHLFCGVMLAVLSASDHAWGVMPTGLWVVKLFGSYLAVLIGKLGYRVTQVFHRQAQEVKGPPSPVCRCAKDTRIWKEEEEQQFFVVPNNCYGNVDCNWFLDIRVSGAFGMFCFPFASGMEGRQFLEWQQGFKAAYGKESQRFCL</sequence>
<dbReference type="AlphaFoldDB" id="U6KEU3"/>
<protein>
    <submittedName>
        <fullName evidence="2">Uncharacterized protein</fullName>
    </submittedName>
</protein>
<proteinExistence type="predicted"/>
<feature type="transmembrane region" description="Helical" evidence="1">
    <location>
        <begin position="111"/>
        <end position="131"/>
    </location>
</feature>
<dbReference type="GeneID" id="60404426"/>
<dbReference type="Proteomes" id="UP000030744">
    <property type="component" value="Unassembled WGS sequence"/>
</dbReference>
<keyword evidence="1" id="KW-1133">Transmembrane helix</keyword>
<organism evidence="2 3">
    <name type="scientific">Eimeria mitis</name>
    <dbReference type="NCBI Taxonomy" id="44415"/>
    <lineage>
        <taxon>Eukaryota</taxon>
        <taxon>Sar</taxon>
        <taxon>Alveolata</taxon>
        <taxon>Apicomplexa</taxon>
        <taxon>Conoidasida</taxon>
        <taxon>Coccidia</taxon>
        <taxon>Eucoccidiorida</taxon>
        <taxon>Eimeriorina</taxon>
        <taxon>Eimeriidae</taxon>
        <taxon>Eimeria</taxon>
    </lineage>
</organism>